<dbReference type="InterPro" id="IPR004561">
    <property type="entry name" value="IsoChor_synthase"/>
</dbReference>
<feature type="domain" description="Chorismate-utilising enzyme C-terminal" evidence="6">
    <location>
        <begin position="105"/>
        <end position="359"/>
    </location>
</feature>
<keyword evidence="8" id="KW-1185">Reference proteome</keyword>
<dbReference type="RefSeq" id="WP_405287083.1">
    <property type="nucleotide sequence ID" value="NZ_JBBHLI010000006.1"/>
</dbReference>
<dbReference type="GO" id="GO:0008909">
    <property type="term" value="F:isochorismate synthase activity"/>
    <property type="evidence" value="ECO:0007669"/>
    <property type="project" value="UniProtKB-EC"/>
</dbReference>
<proteinExistence type="inferred from homology"/>
<evidence type="ECO:0000313" key="8">
    <source>
        <dbReference type="Proteomes" id="UP001484239"/>
    </source>
</evidence>
<dbReference type="Proteomes" id="UP001484239">
    <property type="component" value="Unassembled WGS sequence"/>
</dbReference>
<evidence type="ECO:0000256" key="1">
    <source>
        <dbReference type="ARBA" id="ARBA00000799"/>
    </source>
</evidence>
<dbReference type="EC" id="5.4.4.2" evidence="3"/>
<dbReference type="SUPFAM" id="SSF56322">
    <property type="entry name" value="ADC synthase"/>
    <property type="match status" value="1"/>
</dbReference>
<reference evidence="7 8" key="1">
    <citation type="submission" date="2024-02" db="EMBL/GenBank/DDBJ databases">
        <title>A novel Gemmatimonadota bacterium.</title>
        <authorList>
            <person name="Du Z.-J."/>
            <person name="Ye Y.-Q."/>
        </authorList>
    </citation>
    <scope>NUCLEOTIDE SEQUENCE [LARGE SCALE GENOMIC DNA]</scope>
    <source>
        <strain evidence="7 8">DH-20</strain>
    </source>
</reference>
<gene>
    <name evidence="7" type="ORF">WI372_11915</name>
</gene>
<keyword evidence="4 7" id="KW-0413">Isomerase</keyword>
<dbReference type="EMBL" id="JBBHLI010000006">
    <property type="protein sequence ID" value="MEK9501688.1"/>
    <property type="molecule type" value="Genomic_DNA"/>
</dbReference>
<dbReference type="InterPro" id="IPR005801">
    <property type="entry name" value="ADC_synthase"/>
</dbReference>
<dbReference type="Pfam" id="PF00425">
    <property type="entry name" value="Chorismate_bind"/>
    <property type="match status" value="1"/>
</dbReference>
<evidence type="ECO:0000256" key="2">
    <source>
        <dbReference type="ARBA" id="ARBA00005297"/>
    </source>
</evidence>
<dbReference type="InterPro" id="IPR015890">
    <property type="entry name" value="Chorismate_C"/>
</dbReference>
<evidence type="ECO:0000313" key="7">
    <source>
        <dbReference type="EMBL" id="MEK9501688.1"/>
    </source>
</evidence>
<dbReference type="PANTHER" id="PTHR42839">
    <property type="entry name" value="ISOCHORISMATE SYNTHASE ENTC"/>
    <property type="match status" value="1"/>
</dbReference>
<evidence type="ECO:0000256" key="5">
    <source>
        <dbReference type="ARBA" id="ARBA00041564"/>
    </source>
</evidence>
<comment type="caution">
    <text evidence="7">The sequence shown here is derived from an EMBL/GenBank/DDBJ whole genome shotgun (WGS) entry which is preliminary data.</text>
</comment>
<evidence type="ECO:0000256" key="4">
    <source>
        <dbReference type="ARBA" id="ARBA00023235"/>
    </source>
</evidence>
<evidence type="ECO:0000259" key="6">
    <source>
        <dbReference type="Pfam" id="PF00425"/>
    </source>
</evidence>
<dbReference type="PANTHER" id="PTHR42839:SF2">
    <property type="entry name" value="ISOCHORISMATE SYNTHASE ENTC"/>
    <property type="match status" value="1"/>
</dbReference>
<accession>A0ABU9EAE7</accession>
<protein>
    <recommendedName>
        <fullName evidence="3">isochorismate synthase</fullName>
        <ecNumber evidence="3">5.4.4.2</ecNumber>
    </recommendedName>
    <alternativeName>
        <fullName evidence="5">Isochorismate mutase</fullName>
    </alternativeName>
</protein>
<dbReference type="NCBIfam" id="TIGR00543">
    <property type="entry name" value="isochor_syn"/>
    <property type="match status" value="1"/>
</dbReference>
<comment type="catalytic activity">
    <reaction evidence="1">
        <text>chorismate = isochorismate</text>
        <dbReference type="Rhea" id="RHEA:18985"/>
        <dbReference type="ChEBI" id="CHEBI:29748"/>
        <dbReference type="ChEBI" id="CHEBI:29780"/>
        <dbReference type="EC" id="5.4.4.2"/>
    </reaction>
</comment>
<sequence length="372" mass="39690">MSSVAEERGAAPRRTRAPLRSHFTFSSRSESIEVDDAPVVDVPDETVPLVGAIAFEADQPDALLAPEALRVALPTARVTARAAADLRARIVAEPGSAEYERQVAAVVARIAEAIRSGDDLRKVVLARRLRVECEAPIDVDLLLARLRRDPEVTTFRIGHRSRAGEPTEWIGATPETLLDKRGDRVHSLPLAGSAPRSSEWSVDQAAAQGLLASAKDRTEHRLVVEHVLDTLAPWCSALNASSTPILTGTSTVWHLGTRIDGRLRDRDTPSLTLARALHPTPAVCGVPTAKARALIADTEGTPRGLYAGAVGWSDGTGDGCWMVTLRCAEVRGATAILHAGAGLVASSVPRSEREETSAKFRALLDAFGVDEA</sequence>
<comment type="similarity">
    <text evidence="2">Belongs to the isochorismate synthase family.</text>
</comment>
<organism evidence="7 8">
    <name type="scientific">Gaopeijia maritima</name>
    <dbReference type="NCBI Taxonomy" id="3119007"/>
    <lineage>
        <taxon>Bacteria</taxon>
        <taxon>Pseudomonadati</taxon>
        <taxon>Gemmatimonadota</taxon>
        <taxon>Longimicrobiia</taxon>
        <taxon>Gaopeijiales</taxon>
        <taxon>Gaopeijiaceae</taxon>
        <taxon>Gaopeijia</taxon>
    </lineage>
</organism>
<evidence type="ECO:0000256" key="3">
    <source>
        <dbReference type="ARBA" id="ARBA00012824"/>
    </source>
</evidence>
<dbReference type="Gene3D" id="3.60.120.10">
    <property type="entry name" value="Anthranilate synthase"/>
    <property type="match status" value="1"/>
</dbReference>
<name>A0ABU9EAE7_9BACT</name>